<keyword evidence="1" id="KW-0732">Signal</keyword>
<sequence>MMKSQGLIAAILMIALGGCVTAAFRPTATTSNRAAASLFLREVEVPLRPGELPIPYIGREAEGVLAVDESGCVYSSGGAGKLLIIWPPHTIFDPKDQTFWSKSSGFLRFGDRIALHANPGGPMKRSRIGDVAVPEICRRMNTLYVAPNGARKM</sequence>
<dbReference type="Proteomes" id="UP001500235">
    <property type="component" value="Unassembled WGS sequence"/>
</dbReference>
<reference evidence="3" key="1">
    <citation type="journal article" date="2019" name="Int. J. Syst. Evol. Microbiol.">
        <title>The Global Catalogue of Microorganisms (GCM) 10K type strain sequencing project: providing services to taxonomists for standard genome sequencing and annotation.</title>
        <authorList>
            <consortium name="The Broad Institute Genomics Platform"/>
            <consortium name="The Broad Institute Genome Sequencing Center for Infectious Disease"/>
            <person name="Wu L."/>
            <person name="Ma J."/>
        </authorList>
    </citation>
    <scope>NUCLEOTIDE SEQUENCE [LARGE SCALE GENOMIC DNA]</scope>
    <source>
        <strain evidence="3">JCM 17563</strain>
    </source>
</reference>
<dbReference type="PROSITE" id="PS51257">
    <property type="entry name" value="PROKAR_LIPOPROTEIN"/>
    <property type="match status" value="1"/>
</dbReference>
<dbReference type="EMBL" id="BAABBQ010000001">
    <property type="protein sequence ID" value="GAA4013328.1"/>
    <property type="molecule type" value="Genomic_DNA"/>
</dbReference>
<protein>
    <submittedName>
        <fullName evidence="2">Uncharacterized protein</fullName>
    </submittedName>
</protein>
<feature type="signal peptide" evidence="1">
    <location>
        <begin position="1"/>
        <end position="22"/>
    </location>
</feature>
<gene>
    <name evidence="2" type="ORF">GCM10022280_09460</name>
</gene>
<name>A0ABP7SLI7_9SPHN</name>
<evidence type="ECO:0000313" key="2">
    <source>
        <dbReference type="EMBL" id="GAA4013328.1"/>
    </source>
</evidence>
<comment type="caution">
    <text evidence="2">The sequence shown here is derived from an EMBL/GenBank/DDBJ whole genome shotgun (WGS) entry which is preliminary data.</text>
</comment>
<organism evidence="2 3">
    <name type="scientific">Sphingomonas swuensis</name>
    <dbReference type="NCBI Taxonomy" id="977800"/>
    <lineage>
        <taxon>Bacteria</taxon>
        <taxon>Pseudomonadati</taxon>
        <taxon>Pseudomonadota</taxon>
        <taxon>Alphaproteobacteria</taxon>
        <taxon>Sphingomonadales</taxon>
        <taxon>Sphingomonadaceae</taxon>
        <taxon>Sphingomonas</taxon>
    </lineage>
</organism>
<evidence type="ECO:0000256" key="1">
    <source>
        <dbReference type="SAM" id="SignalP"/>
    </source>
</evidence>
<accession>A0ABP7SLI7</accession>
<proteinExistence type="predicted"/>
<feature type="chain" id="PRO_5046182471" evidence="1">
    <location>
        <begin position="23"/>
        <end position="153"/>
    </location>
</feature>
<keyword evidence="3" id="KW-1185">Reference proteome</keyword>
<evidence type="ECO:0000313" key="3">
    <source>
        <dbReference type="Proteomes" id="UP001500235"/>
    </source>
</evidence>